<gene>
    <name evidence="1" type="ORF">SCLAV_p0421</name>
</gene>
<organism evidence="1 2">
    <name type="scientific">Streptomyces clavuligerus</name>
    <dbReference type="NCBI Taxonomy" id="1901"/>
    <lineage>
        <taxon>Bacteria</taxon>
        <taxon>Bacillati</taxon>
        <taxon>Actinomycetota</taxon>
        <taxon>Actinomycetes</taxon>
        <taxon>Kitasatosporales</taxon>
        <taxon>Streptomycetaceae</taxon>
        <taxon>Streptomyces</taxon>
    </lineage>
</organism>
<geneLocation type="plasmid" evidence="1 2">
    <name>pSCL4</name>
</geneLocation>
<dbReference type="eggNOG" id="COG3629">
    <property type="taxonomic scope" value="Bacteria"/>
</dbReference>
<dbReference type="Proteomes" id="UP000002357">
    <property type="component" value="Plasmid pSCL4"/>
</dbReference>
<protein>
    <submittedName>
        <fullName evidence="1">Putative transcriptional regulator NsdA</fullName>
    </submittedName>
</protein>
<dbReference type="EMBL" id="CM000914">
    <property type="protein sequence ID" value="EFG03911.2"/>
    <property type="molecule type" value="Genomic_DNA"/>
</dbReference>
<keyword evidence="1" id="KW-0614">Plasmid</keyword>
<name>B5GZI7_STRCL</name>
<evidence type="ECO:0000313" key="1">
    <source>
        <dbReference type="EMBL" id="EFG03911.2"/>
    </source>
</evidence>
<keyword evidence="2" id="KW-1185">Reference proteome</keyword>
<accession>B5GZI7</accession>
<dbReference type="OrthoDB" id="4506662at2"/>
<proteinExistence type="predicted"/>
<sequence>MHVHWPLLCAPRRVCSALASSCKRKPRAGPERRTFDRTFSRTLRRVGSPTPPRAATLANVELAGGDDVAASTPFEDACRLHGWERPADFLRAFHAAADVLGESVTLTDRQFRRWRQPLPPTPRARAWRVLHAMFGTCPTELGFHDPPLGVTVGSAESPSQRGDPGVNRRAFVADTFGAAAGMRLPPQGRPVPGPGPSGVIGTSHLLELRAGLRGLFQLDNAFGGGDVRSLAVRHLRRVRRIINTSDFPDTIGRQLHLLAGEIAEHCGWLYYDADDQNNARRYWGEALTTATMLRDVNLEIIIFSSMSLQACHEERFRDGLDLARAAQERATRLGSPTVQSLIAAREARALALMGDSKAAGRRMADAIRLIDRDGRGRPAPEWTSFHGPAELDYFQGLLYSDLGHHHAGAHFLRAALAHHDSIYGRNRALYRLTAADILLKAGEAEEAAACAMEGVQHLDEVESGRVTRKLDSVTTSLRTIGTTGAQDAADSLTERLRTGDVA</sequence>
<dbReference type="eggNOG" id="COG1396">
    <property type="taxonomic scope" value="Bacteria"/>
</dbReference>
<reference evidence="1 2" key="1">
    <citation type="journal article" date="2010" name="Genome Biol. Evol.">
        <title>The sequence of a 1.8-mb bacterial linear plasmid reveals a rich evolutionary reservoir of secondary metabolic pathways.</title>
        <authorList>
            <person name="Medema M.H."/>
            <person name="Trefzer A."/>
            <person name="Kovalchuk A."/>
            <person name="van den Berg M."/>
            <person name="Mueller U."/>
            <person name="Heijne W."/>
            <person name="Wu L."/>
            <person name="Alam M.T."/>
            <person name="Ronning C.M."/>
            <person name="Nierman W.C."/>
            <person name="Bovenberg R.A.L."/>
            <person name="Breitling R."/>
            <person name="Takano E."/>
        </authorList>
    </citation>
    <scope>NUCLEOTIDE SEQUENCE [LARGE SCALE GENOMIC DNA]</scope>
    <source>
        <strain evidence="2">ATCC 27064 / DSM 738 / JCM 4710 / NBRC 13307 / NCIMB 12785 / NRRL 3585 / VKM Ac-602</strain>
        <plasmid evidence="1">pSCL4</plasmid>
    </source>
</reference>
<dbReference type="AlphaFoldDB" id="B5GZI7"/>
<evidence type="ECO:0000313" key="2">
    <source>
        <dbReference type="Proteomes" id="UP000002357"/>
    </source>
</evidence>